<dbReference type="InterPro" id="IPR020476">
    <property type="entry name" value="Nudix_hydrolase"/>
</dbReference>
<organism evidence="5 6">
    <name type="scientific">Azonexus hydrophilus</name>
    <dbReference type="NCBI Taxonomy" id="418702"/>
    <lineage>
        <taxon>Bacteria</taxon>
        <taxon>Pseudomonadati</taxon>
        <taxon>Pseudomonadota</taxon>
        <taxon>Betaproteobacteria</taxon>
        <taxon>Rhodocyclales</taxon>
        <taxon>Azonexaceae</taxon>
        <taxon>Azonexus</taxon>
    </lineage>
</organism>
<comment type="similarity">
    <text evidence="3">Belongs to the Nudix hydrolase family.</text>
</comment>
<feature type="domain" description="Nudix hydrolase" evidence="4">
    <location>
        <begin position="5"/>
        <end position="138"/>
    </location>
</feature>
<dbReference type="Proteomes" id="UP001479520">
    <property type="component" value="Chromosome"/>
</dbReference>
<evidence type="ECO:0000256" key="2">
    <source>
        <dbReference type="ARBA" id="ARBA00022801"/>
    </source>
</evidence>
<keyword evidence="6" id="KW-1185">Reference proteome</keyword>
<reference evidence="5 6" key="1">
    <citation type="submission" date="2024-04" db="EMBL/GenBank/DDBJ databases">
        <title>Dissimilatory iodate-reducing microorganisms contribute to the enrichment of iodine in groundwater.</title>
        <authorList>
            <person name="Jiang Z."/>
        </authorList>
    </citation>
    <scope>NUCLEOTIDE SEQUENCE [LARGE SCALE GENOMIC DNA]</scope>
    <source>
        <strain evidence="5 6">NCP973</strain>
    </source>
</reference>
<name>A0ABZ2XMA4_9RHOO</name>
<dbReference type="Gene3D" id="3.90.79.10">
    <property type="entry name" value="Nucleoside Triphosphate Pyrophosphohydrolase"/>
    <property type="match status" value="1"/>
</dbReference>
<dbReference type="EMBL" id="CP151406">
    <property type="protein sequence ID" value="WZJ22500.1"/>
    <property type="molecule type" value="Genomic_DNA"/>
</dbReference>
<sequence length="143" mass="16159">MDKGHSQPGAWAVIYCAATGKFLMGKRSAKVNKAGVWNLFGGRIDDGERPREALLRELGEEAGIRIKAKRLAKLDTVSKKLRSRQFERDMHYFVIRAAHEFSPRLNREHSDFGWFAAKQLPSRYNAPTSIAIKKGLFAKAARD</sequence>
<dbReference type="GO" id="GO:0016787">
    <property type="term" value="F:hydrolase activity"/>
    <property type="evidence" value="ECO:0007669"/>
    <property type="project" value="UniProtKB-KW"/>
</dbReference>
<gene>
    <name evidence="5" type="ORF">AADV58_04945</name>
</gene>
<dbReference type="InterPro" id="IPR051325">
    <property type="entry name" value="Nudix_hydrolase_domain"/>
</dbReference>
<dbReference type="Pfam" id="PF00293">
    <property type="entry name" value="NUDIX"/>
    <property type="match status" value="1"/>
</dbReference>
<comment type="cofactor">
    <cofactor evidence="1">
        <name>Mg(2+)</name>
        <dbReference type="ChEBI" id="CHEBI:18420"/>
    </cofactor>
</comment>
<dbReference type="InterPro" id="IPR020084">
    <property type="entry name" value="NUDIX_hydrolase_CS"/>
</dbReference>
<evidence type="ECO:0000256" key="1">
    <source>
        <dbReference type="ARBA" id="ARBA00001946"/>
    </source>
</evidence>
<dbReference type="PANTHER" id="PTHR21340:SF0">
    <property type="entry name" value="BIS(5'-NUCLEOSYL)-TETRAPHOSPHATASE [ASYMMETRICAL]"/>
    <property type="match status" value="1"/>
</dbReference>
<dbReference type="PROSITE" id="PS51462">
    <property type="entry name" value="NUDIX"/>
    <property type="match status" value="1"/>
</dbReference>
<dbReference type="EC" id="3.6.-.-" evidence="5"/>
<protein>
    <submittedName>
        <fullName evidence="5">NUDIX hydrolase</fullName>
        <ecNumber evidence="5">3.6.-.-</ecNumber>
    </submittedName>
</protein>
<proteinExistence type="inferred from homology"/>
<dbReference type="PANTHER" id="PTHR21340">
    <property type="entry name" value="DIADENOSINE 5,5-P1,P4-TETRAPHOSPHATE PYROPHOSPHOHYDROLASE MUTT"/>
    <property type="match status" value="1"/>
</dbReference>
<dbReference type="InterPro" id="IPR015797">
    <property type="entry name" value="NUDIX_hydrolase-like_dom_sf"/>
</dbReference>
<keyword evidence="2 3" id="KW-0378">Hydrolase</keyword>
<dbReference type="SUPFAM" id="SSF55811">
    <property type="entry name" value="Nudix"/>
    <property type="match status" value="1"/>
</dbReference>
<evidence type="ECO:0000256" key="3">
    <source>
        <dbReference type="RuleBase" id="RU003476"/>
    </source>
</evidence>
<evidence type="ECO:0000313" key="5">
    <source>
        <dbReference type="EMBL" id="WZJ22500.1"/>
    </source>
</evidence>
<dbReference type="PROSITE" id="PS00893">
    <property type="entry name" value="NUDIX_BOX"/>
    <property type="match status" value="1"/>
</dbReference>
<accession>A0ABZ2XMA4</accession>
<evidence type="ECO:0000259" key="4">
    <source>
        <dbReference type="PROSITE" id="PS51462"/>
    </source>
</evidence>
<dbReference type="PRINTS" id="PR00502">
    <property type="entry name" value="NUDIXFAMILY"/>
</dbReference>
<dbReference type="CDD" id="cd02883">
    <property type="entry name" value="NUDIX_Hydrolase"/>
    <property type="match status" value="1"/>
</dbReference>
<evidence type="ECO:0000313" key="6">
    <source>
        <dbReference type="Proteomes" id="UP001479520"/>
    </source>
</evidence>
<dbReference type="InterPro" id="IPR000086">
    <property type="entry name" value="NUDIX_hydrolase_dom"/>
</dbReference>
<dbReference type="RefSeq" id="WP_081700202.1">
    <property type="nucleotide sequence ID" value="NZ_CP151406.1"/>
</dbReference>